<dbReference type="NCBIfam" id="TIGR00762">
    <property type="entry name" value="DegV"/>
    <property type="match status" value="1"/>
</dbReference>
<dbReference type="PANTHER" id="PTHR33434:SF2">
    <property type="entry name" value="FATTY ACID-BINDING PROTEIN TM_1468"/>
    <property type="match status" value="1"/>
</dbReference>
<dbReference type="PANTHER" id="PTHR33434">
    <property type="entry name" value="DEGV DOMAIN-CONTAINING PROTEIN DR_1986-RELATED"/>
    <property type="match status" value="1"/>
</dbReference>
<dbReference type="STRING" id="1121331.SAMN02745248_01056"/>
<dbReference type="PROSITE" id="PS51482">
    <property type="entry name" value="DEGV"/>
    <property type="match status" value="1"/>
</dbReference>
<proteinExistence type="predicted"/>
<dbReference type="Pfam" id="PF02645">
    <property type="entry name" value="DegV"/>
    <property type="match status" value="1"/>
</dbReference>
<dbReference type="SUPFAM" id="SSF82549">
    <property type="entry name" value="DAK1/DegV-like"/>
    <property type="match status" value="1"/>
</dbReference>
<gene>
    <name evidence="2" type="ORF">SAMN02745248_01056</name>
</gene>
<dbReference type="AlphaFoldDB" id="A0A1M6MH43"/>
<name>A0A1M6MH43_9CLOT</name>
<keyword evidence="3" id="KW-1185">Reference proteome</keyword>
<dbReference type="InterPro" id="IPR003797">
    <property type="entry name" value="DegV"/>
</dbReference>
<dbReference type="Gene3D" id="3.40.50.10440">
    <property type="entry name" value="Dihydroxyacetone kinase, domain 1"/>
    <property type="match status" value="1"/>
</dbReference>
<evidence type="ECO:0000256" key="1">
    <source>
        <dbReference type="ARBA" id="ARBA00023121"/>
    </source>
</evidence>
<evidence type="ECO:0000313" key="2">
    <source>
        <dbReference type="EMBL" id="SHJ82802.1"/>
    </source>
</evidence>
<dbReference type="EMBL" id="FRAD01000007">
    <property type="protein sequence ID" value="SHJ82802.1"/>
    <property type="molecule type" value="Genomic_DNA"/>
</dbReference>
<dbReference type="InterPro" id="IPR050270">
    <property type="entry name" value="DegV_domain_contain"/>
</dbReference>
<dbReference type="OrthoDB" id="9780216at2"/>
<sequence>MAVKVITDSTSYINEDIRKKLEIERICLNVSFEDETFKETEISNEEFYKKMEQKGIPASSQPATAEIEDKLRAIVSEGHSALFVVISSKMSGTFDSVSVIKNRVLEDYPEAEIDVVDSTSNCMQLGFAAIVAARAAKEGKSLQEVKQCAEENINRSRFLFIPDNLTYLKKGGRIGGASALIGNFLKLIPILTVENGITTVVTKIRTKKKAIETLIERVISDISQFGLGEISVHHIDCIDEAKEVVSMLEEKLRELNLKVDISICDIGPVIGLHVGPGAMGIVYYTKRNLR</sequence>
<protein>
    <submittedName>
        <fullName evidence="2">EDD domain protein, DegV family</fullName>
    </submittedName>
</protein>
<accession>A0A1M6MH43</accession>
<dbReference type="Proteomes" id="UP000183952">
    <property type="component" value="Unassembled WGS sequence"/>
</dbReference>
<dbReference type="InterPro" id="IPR043168">
    <property type="entry name" value="DegV_C"/>
</dbReference>
<organism evidence="2 3">
    <name type="scientific">Hathewaya proteolytica DSM 3090</name>
    <dbReference type="NCBI Taxonomy" id="1121331"/>
    <lineage>
        <taxon>Bacteria</taxon>
        <taxon>Bacillati</taxon>
        <taxon>Bacillota</taxon>
        <taxon>Clostridia</taxon>
        <taxon>Eubacteriales</taxon>
        <taxon>Clostridiaceae</taxon>
        <taxon>Hathewaya</taxon>
    </lineage>
</organism>
<reference evidence="2 3" key="1">
    <citation type="submission" date="2016-11" db="EMBL/GenBank/DDBJ databases">
        <authorList>
            <person name="Jaros S."/>
            <person name="Januszkiewicz K."/>
            <person name="Wedrychowicz H."/>
        </authorList>
    </citation>
    <scope>NUCLEOTIDE SEQUENCE [LARGE SCALE GENOMIC DNA]</scope>
    <source>
        <strain evidence="2 3">DSM 3090</strain>
    </source>
</reference>
<evidence type="ECO:0000313" key="3">
    <source>
        <dbReference type="Proteomes" id="UP000183952"/>
    </source>
</evidence>
<dbReference type="Gene3D" id="3.30.1180.10">
    <property type="match status" value="1"/>
</dbReference>
<keyword evidence="1" id="KW-0446">Lipid-binding</keyword>
<dbReference type="GO" id="GO:0008289">
    <property type="term" value="F:lipid binding"/>
    <property type="evidence" value="ECO:0007669"/>
    <property type="project" value="UniProtKB-KW"/>
</dbReference>
<dbReference type="Gene3D" id="2.20.28.50">
    <property type="entry name" value="degv family protein"/>
    <property type="match status" value="1"/>
</dbReference>
<dbReference type="RefSeq" id="WP_072903088.1">
    <property type="nucleotide sequence ID" value="NZ_FRAD01000007.1"/>
</dbReference>